<comment type="caution">
    <text evidence="2">The sequence shown here is derived from an EMBL/GenBank/DDBJ whole genome shotgun (WGS) entry which is preliminary data.</text>
</comment>
<keyword evidence="1" id="KW-1133">Transmembrane helix</keyword>
<dbReference type="Proteomes" id="UP001239215">
    <property type="component" value="Unassembled WGS sequence"/>
</dbReference>
<proteinExistence type="predicted"/>
<feature type="transmembrane region" description="Helical" evidence="1">
    <location>
        <begin position="440"/>
        <end position="461"/>
    </location>
</feature>
<keyword evidence="1" id="KW-0472">Membrane</keyword>
<keyword evidence="1" id="KW-0812">Transmembrane</keyword>
<dbReference type="PANTHER" id="PTHR35791">
    <property type="entry name" value="UPF0754 MEMBRANE PROTEIN YHEB"/>
    <property type="match status" value="1"/>
</dbReference>
<reference evidence="2" key="1">
    <citation type="submission" date="2023-07" db="EMBL/GenBank/DDBJ databases">
        <title>Functional and genomic diversity of the sorghum phyllosphere microbiome.</title>
        <authorList>
            <person name="Shade A."/>
        </authorList>
    </citation>
    <scope>NUCLEOTIDE SEQUENCE</scope>
    <source>
        <strain evidence="2">SORGH_AS_1067</strain>
    </source>
</reference>
<dbReference type="EMBL" id="JAUTAN010000001">
    <property type="protein sequence ID" value="MDQ1105569.1"/>
    <property type="molecule type" value="Genomic_DNA"/>
</dbReference>
<dbReference type="PANTHER" id="PTHR35791:SF1">
    <property type="entry name" value="UPF0754 MEMBRANE PROTEIN YHEB"/>
    <property type="match status" value="1"/>
</dbReference>
<evidence type="ECO:0000313" key="2">
    <source>
        <dbReference type="EMBL" id="MDQ1105569.1"/>
    </source>
</evidence>
<name>A0AAJ1U1C7_9ACTN</name>
<sequence>MAPVRTLRCGQGLTSGNDAVRHEVVRSTLEAALDWLRDYLAHMDWVHFWSIPVFTAVVGWLINWSGLWMLFSPTHFHGFRVPGLKELATASPRKVQEIPGFLSGGLGWQGIVPARAGKMGSIAVDKAIAKLGTPAEFYQELEPEKIAEHIVEMFSPDIPDLVDQVMEREHPRLWHDLPRPVRSAVVERVQAQLPQVVRRVTTEIGIHIDQLLDPKIMVIDHFEQNPDLVVRIFRDFGARELRLMVVFGAIFGFLLGIPVAIIDHAFGQWWALPVMGVIVGWITNLLGMWLIFDPPEPRKVGPFTLQGLFPRRQAAAAEIYAQHIASDVITLERIGDFLLDGPRGDRTRQMLATALKPAIDGAIGPARAAVRVAVGTARFDTIKDSVAQEAVGRTLKPFQDPVFSARQSEKIRTLIAQRTKELPPRDFVEMMRAAIKEDEWMLYAHGAIMGAAGGFLHLWIFGVGGQ</sequence>
<protein>
    <submittedName>
        <fullName evidence="2">Uncharacterized membrane protein YheB (UPF0754 family)</fullName>
    </submittedName>
</protein>
<feature type="transmembrane region" description="Helical" evidence="1">
    <location>
        <begin position="268"/>
        <end position="292"/>
    </location>
</feature>
<evidence type="ECO:0000313" key="3">
    <source>
        <dbReference type="Proteomes" id="UP001239215"/>
    </source>
</evidence>
<organism evidence="2 3">
    <name type="scientific">Nocardioides zeae</name>
    <dbReference type="NCBI Taxonomy" id="1457234"/>
    <lineage>
        <taxon>Bacteria</taxon>
        <taxon>Bacillati</taxon>
        <taxon>Actinomycetota</taxon>
        <taxon>Actinomycetes</taxon>
        <taxon>Propionibacteriales</taxon>
        <taxon>Nocardioidaceae</taxon>
        <taxon>Nocardioides</taxon>
    </lineage>
</organism>
<dbReference type="AlphaFoldDB" id="A0AAJ1U1C7"/>
<feature type="transmembrane region" description="Helical" evidence="1">
    <location>
        <begin position="241"/>
        <end position="262"/>
    </location>
</feature>
<gene>
    <name evidence="2" type="ORF">QE405_002853</name>
</gene>
<evidence type="ECO:0000256" key="1">
    <source>
        <dbReference type="SAM" id="Phobius"/>
    </source>
</evidence>
<feature type="transmembrane region" description="Helical" evidence="1">
    <location>
        <begin position="46"/>
        <end position="71"/>
    </location>
</feature>
<accession>A0AAJ1U1C7</accession>